<dbReference type="Pfam" id="PF02244">
    <property type="entry name" value="Propep_M14"/>
    <property type="match status" value="2"/>
</dbReference>
<evidence type="ECO:0000256" key="16">
    <source>
        <dbReference type="SAM" id="SignalP"/>
    </source>
</evidence>
<dbReference type="AlphaFoldDB" id="A0AAV8YGP5"/>
<keyword evidence="11" id="KW-0482">Metalloprotease</keyword>
<dbReference type="SUPFAM" id="SSF53187">
    <property type="entry name" value="Zn-dependent exopeptidases"/>
    <property type="match status" value="2"/>
</dbReference>
<keyword evidence="19" id="KW-1185">Reference proteome</keyword>
<dbReference type="Pfam" id="PF00246">
    <property type="entry name" value="Peptidase_M14"/>
    <property type="match status" value="2"/>
</dbReference>
<protein>
    <recommendedName>
        <fullName evidence="14">Zinc carboxypeptidase A 1</fullName>
    </recommendedName>
</protein>
<evidence type="ECO:0000256" key="2">
    <source>
        <dbReference type="ARBA" id="ARBA00004613"/>
    </source>
</evidence>
<dbReference type="PRINTS" id="PR00765">
    <property type="entry name" value="CRBOXYPTASEA"/>
</dbReference>
<evidence type="ECO:0000256" key="11">
    <source>
        <dbReference type="ARBA" id="ARBA00023049"/>
    </source>
</evidence>
<feature type="chain" id="PRO_5043989901" description="Zinc carboxypeptidase A 1" evidence="16">
    <location>
        <begin position="18"/>
        <end position="818"/>
    </location>
</feature>
<keyword evidence="8 16" id="KW-0732">Signal</keyword>
<dbReference type="InterPro" id="IPR000834">
    <property type="entry name" value="Peptidase_M14"/>
</dbReference>
<keyword evidence="5" id="KW-0121">Carboxypeptidase</keyword>
<feature type="signal peptide" evidence="16">
    <location>
        <begin position="1"/>
        <end position="17"/>
    </location>
</feature>
<dbReference type="SMART" id="SM00631">
    <property type="entry name" value="Zn_pept"/>
    <property type="match status" value="2"/>
</dbReference>
<dbReference type="Gene3D" id="3.30.70.340">
    <property type="entry name" value="Metallocarboxypeptidase-like"/>
    <property type="match status" value="2"/>
</dbReference>
<keyword evidence="12" id="KW-1015">Disulfide bond</keyword>
<evidence type="ECO:0000256" key="13">
    <source>
        <dbReference type="ARBA" id="ARBA00057299"/>
    </source>
</evidence>
<keyword evidence="9" id="KW-0378">Hydrolase</keyword>
<evidence type="ECO:0000256" key="5">
    <source>
        <dbReference type="ARBA" id="ARBA00022645"/>
    </source>
</evidence>
<evidence type="ECO:0000313" key="18">
    <source>
        <dbReference type="EMBL" id="KAJ8950617.1"/>
    </source>
</evidence>
<dbReference type="InterPro" id="IPR036990">
    <property type="entry name" value="M14A-like_propep"/>
</dbReference>
<evidence type="ECO:0000256" key="3">
    <source>
        <dbReference type="ARBA" id="ARBA00005988"/>
    </source>
</evidence>
<dbReference type="EMBL" id="JAPWTK010000097">
    <property type="protein sequence ID" value="KAJ8950617.1"/>
    <property type="molecule type" value="Genomic_DNA"/>
</dbReference>
<sequence length="818" mass="92305">MRLLVVLVLTSVGLTVAQEIFSYDGYKVYKVTAKSSDEIDLLTTFDDEEKYDFWSKHRVINRPMDVMVSPNAQAEFEAVLSAHKINYEIIIENVEEKVQQERIRKYSTRVESGQVTFEEYMRHDEINAYLLRLAEEYSEIVTTELIGKSFEGRDLILIKISSGGANKPIIFADAGIHAREWIAPSVALYIIQQLVENPSNTALYQNVDWAIIPVANPDGYEYSHTKERMWRKTRSPGTICYGCDPNRNFGYRWGESGSSTWQCTEIFAGRHAFSEVETVALRDYMLPRADDIKLYVAIHSYGNWVLYPWSYAMLLPDNANQLQEVGEIFNDAVYAVGGGNYTVGNSAQLLGATAGCSDDYVLGGLGVNISYTLELPGGGSAGFDLPATQIQTVVEQVWVGWQAWHQYVEENYVNASSLALNEGHTSYERKKNILPFIFSYKVYQVTPSSMDEANALKQLESNENFDFWSDLRAINISINIMVSPSAQDEFEDLLESYSIDSTVLIDDVEEVFEEESRKQRISTRSASGEVSFTEFMRYDDIVAYLERLEQEYPDIVTTEVVGKSFEGRDVVLIRISSGGSNKTTIFAEAAIHAREWIAPPVALYVINQLVENSNNSYMYEDIDWAIMPVANPDGYEFCHEDTRLWRKTRSPGTICYGTDPNRNFDFNWKVIGASSWQCDQTYAGHVAFSDPETQNIRDYGQWMLYPWGHTTDEPENSEELNELGNLFADAIYAVNGTVYTVGSTANLLYYAAGVANDWAAGVAGIDLSYTIELPGGGANGHDIPAERIVPVVEETWEGFKALHSYIRNKFVNSTYVNE</sequence>
<keyword evidence="6" id="KW-0645">Protease</keyword>
<dbReference type="SUPFAM" id="SSF54897">
    <property type="entry name" value="Protease propeptides/inhibitors"/>
    <property type="match status" value="2"/>
</dbReference>
<dbReference type="GO" id="GO:0008270">
    <property type="term" value="F:zinc ion binding"/>
    <property type="evidence" value="ECO:0007669"/>
    <property type="project" value="InterPro"/>
</dbReference>
<evidence type="ECO:0000256" key="7">
    <source>
        <dbReference type="ARBA" id="ARBA00022723"/>
    </source>
</evidence>
<dbReference type="Gene3D" id="3.40.630.10">
    <property type="entry name" value="Zn peptidases"/>
    <property type="match status" value="2"/>
</dbReference>
<evidence type="ECO:0000256" key="4">
    <source>
        <dbReference type="ARBA" id="ARBA00022525"/>
    </source>
</evidence>
<dbReference type="GO" id="GO:0006508">
    <property type="term" value="P:proteolysis"/>
    <property type="evidence" value="ECO:0007669"/>
    <property type="project" value="UniProtKB-KW"/>
</dbReference>
<keyword evidence="4" id="KW-0964">Secreted</keyword>
<feature type="domain" description="Peptidase M14" evidence="17">
    <location>
        <begin position="119"/>
        <end position="408"/>
    </location>
</feature>
<organism evidence="18 19">
    <name type="scientific">Aromia moschata</name>
    <dbReference type="NCBI Taxonomy" id="1265417"/>
    <lineage>
        <taxon>Eukaryota</taxon>
        <taxon>Metazoa</taxon>
        <taxon>Ecdysozoa</taxon>
        <taxon>Arthropoda</taxon>
        <taxon>Hexapoda</taxon>
        <taxon>Insecta</taxon>
        <taxon>Pterygota</taxon>
        <taxon>Neoptera</taxon>
        <taxon>Endopterygota</taxon>
        <taxon>Coleoptera</taxon>
        <taxon>Polyphaga</taxon>
        <taxon>Cucujiformia</taxon>
        <taxon>Chrysomeloidea</taxon>
        <taxon>Cerambycidae</taxon>
        <taxon>Cerambycinae</taxon>
        <taxon>Callichromatini</taxon>
        <taxon>Aromia</taxon>
    </lineage>
</organism>
<keyword evidence="10" id="KW-0862">Zinc</keyword>
<feature type="active site" description="Proton donor/acceptor" evidence="15">
    <location>
        <position position="374"/>
    </location>
</feature>
<evidence type="ECO:0000256" key="10">
    <source>
        <dbReference type="ARBA" id="ARBA00022833"/>
    </source>
</evidence>
<evidence type="ECO:0000256" key="14">
    <source>
        <dbReference type="ARBA" id="ARBA00069039"/>
    </source>
</evidence>
<dbReference type="GO" id="GO:0005615">
    <property type="term" value="C:extracellular space"/>
    <property type="evidence" value="ECO:0007669"/>
    <property type="project" value="TreeGrafter"/>
</dbReference>
<dbReference type="InterPro" id="IPR003146">
    <property type="entry name" value="M14A_act_pep"/>
</dbReference>
<dbReference type="FunFam" id="3.40.630.10:FF:000040">
    <property type="entry name" value="zinc carboxypeptidase"/>
    <property type="match status" value="2"/>
</dbReference>
<evidence type="ECO:0000259" key="17">
    <source>
        <dbReference type="PROSITE" id="PS52035"/>
    </source>
</evidence>
<name>A0AAV8YGP5_9CUCU</name>
<keyword evidence="7" id="KW-0479">Metal-binding</keyword>
<comment type="caution">
    <text evidence="18">The sequence shown here is derived from an EMBL/GenBank/DDBJ whole genome shotgun (WGS) entry which is preliminary data.</text>
</comment>
<comment type="subcellular location">
    <subcellularLocation>
        <location evidence="2">Secreted</location>
    </subcellularLocation>
</comment>
<evidence type="ECO:0000256" key="1">
    <source>
        <dbReference type="ARBA" id="ARBA00001947"/>
    </source>
</evidence>
<dbReference type="PANTHER" id="PTHR11705">
    <property type="entry name" value="PROTEASE FAMILY M14 CARBOXYPEPTIDASE A,B"/>
    <property type="match status" value="1"/>
</dbReference>
<evidence type="ECO:0000256" key="9">
    <source>
        <dbReference type="ARBA" id="ARBA00022801"/>
    </source>
</evidence>
<dbReference type="PANTHER" id="PTHR11705:SF140">
    <property type="entry name" value="FI02848P-RELATED"/>
    <property type="match status" value="1"/>
</dbReference>
<evidence type="ECO:0000256" key="6">
    <source>
        <dbReference type="ARBA" id="ARBA00022670"/>
    </source>
</evidence>
<reference evidence="18" key="1">
    <citation type="journal article" date="2023" name="Insect Mol. Biol.">
        <title>Genome sequencing provides insights into the evolution of gene families encoding plant cell wall-degrading enzymes in longhorned beetles.</title>
        <authorList>
            <person name="Shin N.R."/>
            <person name="Okamura Y."/>
            <person name="Kirsch R."/>
            <person name="Pauchet Y."/>
        </authorList>
    </citation>
    <scope>NUCLEOTIDE SEQUENCE</scope>
    <source>
        <strain evidence="18">AMC_N1</strain>
    </source>
</reference>
<gene>
    <name evidence="18" type="ORF">NQ318_010816</name>
</gene>
<dbReference type="FunFam" id="3.30.70.340:FF:000002">
    <property type="entry name" value="Carboxypeptidase A"/>
    <property type="match status" value="2"/>
</dbReference>
<evidence type="ECO:0000256" key="12">
    <source>
        <dbReference type="ARBA" id="ARBA00023157"/>
    </source>
</evidence>
<dbReference type="GO" id="GO:0004181">
    <property type="term" value="F:metallocarboxypeptidase activity"/>
    <property type="evidence" value="ECO:0007669"/>
    <property type="project" value="InterPro"/>
</dbReference>
<feature type="active site" description="Proton donor/acceptor" evidence="15">
    <location>
        <position position="772"/>
    </location>
</feature>
<comment type="similarity">
    <text evidence="3 15">Belongs to the peptidase M14 family.</text>
</comment>
<evidence type="ECO:0000313" key="19">
    <source>
        <dbReference type="Proteomes" id="UP001162162"/>
    </source>
</evidence>
<comment type="function">
    <text evidence="13">Involved in the digestion of the blood meal.</text>
</comment>
<dbReference type="CDD" id="cd03860">
    <property type="entry name" value="M14_CP_A-B_like"/>
    <property type="match status" value="2"/>
</dbReference>
<evidence type="ECO:0000256" key="8">
    <source>
        <dbReference type="ARBA" id="ARBA00022729"/>
    </source>
</evidence>
<dbReference type="Proteomes" id="UP001162162">
    <property type="component" value="Unassembled WGS sequence"/>
</dbReference>
<comment type="cofactor">
    <cofactor evidence="1">
        <name>Zn(2+)</name>
        <dbReference type="ChEBI" id="CHEBI:29105"/>
    </cofactor>
</comment>
<feature type="domain" description="Peptidase M14" evidence="17">
    <location>
        <begin position="534"/>
        <end position="806"/>
    </location>
</feature>
<accession>A0AAV8YGP5</accession>
<dbReference type="PROSITE" id="PS52035">
    <property type="entry name" value="PEPTIDASE_M14"/>
    <property type="match status" value="2"/>
</dbReference>
<proteinExistence type="inferred from homology"/>
<evidence type="ECO:0000256" key="15">
    <source>
        <dbReference type="PROSITE-ProRule" id="PRU01379"/>
    </source>
</evidence>